<dbReference type="AlphaFoldDB" id="A0A7N2MPT9"/>
<accession>A0A7N2MPT9</accession>
<dbReference type="PANTHER" id="PTHR31286">
    <property type="entry name" value="GLYCINE-RICH CELL WALL STRUCTURAL PROTEIN 1.8-LIKE"/>
    <property type="match status" value="1"/>
</dbReference>
<dbReference type="PROSITE" id="PS50158">
    <property type="entry name" value="ZF_CCHC"/>
    <property type="match status" value="1"/>
</dbReference>
<dbReference type="InterPro" id="IPR040256">
    <property type="entry name" value="At4g02000-like"/>
</dbReference>
<dbReference type="Proteomes" id="UP000594261">
    <property type="component" value="Chromosome 10"/>
</dbReference>
<dbReference type="InterPro" id="IPR001878">
    <property type="entry name" value="Znf_CCHC"/>
</dbReference>
<keyword evidence="4" id="KW-1185">Reference proteome</keyword>
<dbReference type="EMBL" id="LRBV02000010">
    <property type="status" value="NOT_ANNOTATED_CDS"/>
    <property type="molecule type" value="Genomic_DNA"/>
</dbReference>
<dbReference type="GO" id="GO:0003676">
    <property type="term" value="F:nucleic acid binding"/>
    <property type="evidence" value="ECO:0007669"/>
    <property type="project" value="InterPro"/>
</dbReference>
<dbReference type="InParanoid" id="A0A7N2MPT9"/>
<feature type="domain" description="CCHC-type" evidence="2">
    <location>
        <begin position="155"/>
        <end position="168"/>
    </location>
</feature>
<dbReference type="OMA" id="KFTRICI"/>
<dbReference type="Gramene" id="QL10p038312:mrna">
    <property type="protein sequence ID" value="QL10p038312:mrna:CDS:2"/>
    <property type="gene ID" value="QL10p038312"/>
</dbReference>
<evidence type="ECO:0000259" key="2">
    <source>
        <dbReference type="PROSITE" id="PS50158"/>
    </source>
</evidence>
<dbReference type="InterPro" id="IPR025558">
    <property type="entry name" value="DUF4283"/>
</dbReference>
<dbReference type="GO" id="GO:0008270">
    <property type="term" value="F:zinc ion binding"/>
    <property type="evidence" value="ECO:0007669"/>
    <property type="project" value="UniProtKB-KW"/>
</dbReference>
<reference evidence="3 4" key="1">
    <citation type="journal article" date="2016" name="G3 (Bethesda)">
        <title>First Draft Assembly and Annotation of the Genome of a California Endemic Oak Quercus lobata Nee (Fagaceae).</title>
        <authorList>
            <person name="Sork V.L."/>
            <person name="Fitz-Gibbon S.T."/>
            <person name="Puiu D."/>
            <person name="Crepeau M."/>
            <person name="Gugger P.F."/>
            <person name="Sherman R."/>
            <person name="Stevens K."/>
            <person name="Langley C.H."/>
            <person name="Pellegrini M."/>
            <person name="Salzberg S.L."/>
        </authorList>
    </citation>
    <scope>NUCLEOTIDE SEQUENCE [LARGE SCALE GENOMIC DNA]</scope>
    <source>
        <strain evidence="3 4">cv. SW786</strain>
    </source>
</reference>
<proteinExistence type="predicted"/>
<dbReference type="Pfam" id="PF14111">
    <property type="entry name" value="DUF4283"/>
    <property type="match status" value="1"/>
</dbReference>
<keyword evidence="1" id="KW-0863">Zinc-finger</keyword>
<name>A0A7N2MPT9_QUELO</name>
<keyword evidence="1" id="KW-0479">Metal-binding</keyword>
<evidence type="ECO:0000256" key="1">
    <source>
        <dbReference type="PROSITE-ProRule" id="PRU00047"/>
    </source>
</evidence>
<dbReference type="PANTHER" id="PTHR31286:SF99">
    <property type="entry name" value="DUF4283 DOMAIN-CONTAINING PROTEIN"/>
    <property type="match status" value="1"/>
</dbReference>
<organism evidence="3 4">
    <name type="scientific">Quercus lobata</name>
    <name type="common">Valley oak</name>
    <dbReference type="NCBI Taxonomy" id="97700"/>
    <lineage>
        <taxon>Eukaryota</taxon>
        <taxon>Viridiplantae</taxon>
        <taxon>Streptophyta</taxon>
        <taxon>Embryophyta</taxon>
        <taxon>Tracheophyta</taxon>
        <taxon>Spermatophyta</taxon>
        <taxon>Magnoliopsida</taxon>
        <taxon>eudicotyledons</taxon>
        <taxon>Gunneridae</taxon>
        <taxon>Pentapetalae</taxon>
        <taxon>rosids</taxon>
        <taxon>fabids</taxon>
        <taxon>Fagales</taxon>
        <taxon>Fagaceae</taxon>
        <taxon>Quercus</taxon>
    </lineage>
</organism>
<evidence type="ECO:0000313" key="3">
    <source>
        <dbReference type="EnsemblPlants" id="QL10p038312:mrna:CDS:2"/>
    </source>
</evidence>
<reference evidence="3" key="2">
    <citation type="submission" date="2021-01" db="UniProtKB">
        <authorList>
            <consortium name="EnsemblPlants"/>
        </authorList>
    </citation>
    <scope>IDENTIFICATION</scope>
</reference>
<protein>
    <recommendedName>
        <fullName evidence="2">CCHC-type domain-containing protein</fullName>
    </recommendedName>
</protein>
<keyword evidence="1" id="KW-0862">Zinc</keyword>
<evidence type="ECO:0000313" key="4">
    <source>
        <dbReference type="Proteomes" id="UP000594261"/>
    </source>
</evidence>
<dbReference type="EnsemblPlants" id="QL10p038312:mrna">
    <property type="protein sequence ID" value="QL10p038312:mrna:CDS:2"/>
    <property type="gene ID" value="QL10p038312"/>
</dbReference>
<sequence length="192" mass="21890">MVGFNYLTFKINVLWKPMAKMDCVDLGKDFFLIEFSDDGDYDKVLCGGPRFVGEHFLAIKPWGPYFKALEATFSSVANWVRLLELPIEFYDTTILRQIGSAIGLVLRTDSFIASSSRGSYARLCIQINLEKPLINIVRVRHLKQKFMYKGIGSLCFCCGRLGHKQENCCYNIRPNEKERVEDEVASPTPKVS</sequence>